<organism evidence="1 2">
    <name type="scientific">Drosophila ananassae</name>
    <name type="common">Fruit fly</name>
    <dbReference type="NCBI Taxonomy" id="7217"/>
    <lineage>
        <taxon>Eukaryota</taxon>
        <taxon>Metazoa</taxon>
        <taxon>Ecdysozoa</taxon>
        <taxon>Arthropoda</taxon>
        <taxon>Hexapoda</taxon>
        <taxon>Insecta</taxon>
        <taxon>Pterygota</taxon>
        <taxon>Neoptera</taxon>
        <taxon>Endopterygota</taxon>
        <taxon>Diptera</taxon>
        <taxon>Brachycera</taxon>
        <taxon>Muscomorpha</taxon>
        <taxon>Ephydroidea</taxon>
        <taxon>Drosophilidae</taxon>
        <taxon>Drosophila</taxon>
        <taxon>Sophophora</taxon>
    </lineage>
</organism>
<sequence length="2007" mass="231969">MSMFRDKSSVTKHRTSRPSRRSSKRIYCCIAKEYYSEFSNMVDTLHITPRMMIHKKCFKVNNTYGLTLNIRNSGLFPRLLKLTTDSPEDTSISIPEMEMHRYLETDEVLEVKVWIRSNTKRDINRRRHILIESFHPNIIFQVPIIVLDKLKDPSVCDSITFPSCVPGNKTHFELIVYNPTKDRIRVRYRNTNRGLEISSNNKDVLPAEDYVKLLLVIEPKKLQVYKGFFNIKFGVMPPKPVMFQFTPKSMGVYLSLGKLEFGQARFSREEMRNVIVCNETPHEVYISGEFYKDPKLEPVVTVESSSSGGEEDSGGLSNKIIDDAISMHSVLLYDFEEDNNIQQVLYHPGASKHFDYIVPNRISGLTSGEIKLIFRPLYDPHDPFPEDMEPPYFQRTRINFCVTDAEDCYESHFVVMSGEIGGIEVETHPKVIDFRKVYLGEEHCAQIKILNVDAVPARVVYKDCLEPDLAGIRVMPVEGYLLEPCTRGIFHLSFYSLFPNRFSMTLRFKVENGAHYKIVLKGTGQQVQLRTFPQLVEFGSIPVAVPQKRYMLLMNPLAVPITLQVKPTDDGEETPLVLNIRDSTEMLPITIRDPIRHLQSVHEELQRRENEPYEKITLTEHLPDSMSVKSFQTSDSIYSLDFEEEVMEPIPQMAAQLLTHLKKQKIFDKSETDRRVIQEALMGLMNTKYFSVFTKHNNYIFMDWNAIPSDPREIYCDNEIIYLRPNTGRSITILLIPNKVGYHHRSLSVRICPALPPPGNVDSSEDYPVEKTLVKTEFLCSKLWFEYNCFSPEILWNNTVDLSSRTIYAGEDYAFDILFTNRSIVGGFIHFDVIPTDMSFRDGTWKFYIDAQSEVTAKCAVTFRSLGTARLSGLVKIVGASHPYPFHLFANVLPTEIRITPMYVHRRLTVYEENEVHFYIDNYTPTHTKLSMRLKDTSFQYLTLRGGALAPTGQSMYTTLKSLFPDPDLYQNTLYVDLQFEHVMMLPITFLVEGVPLYFEPNIREGFDFGQLYTDTRTQFQDGTYNHRFPVRVINKGLRAYRVIIIRLSSIGPETSHCALHALTARFDVDPKNLYLHPNGEEKLDLLASSYVEGRCTGDFLLQVIDQKYPQRKHIIRIRVTAKFVEAQLNWSPRQLNFKYKHCEPLRDRSYVETPLLINPCSVTIDQVVLQVTGPFRIKELYEDSFEKEITIKMNGNERKEIFVVLNRGAMRQLFCRQVEGRINVYAVGKQLRPLSLRVAVLVPDVVILQPEIVLFDRGSPYDSNVHLVNQGCLPAEFKWKRLETSEVFIGDKDDPGGIVADLLSEILRMLEYNFSCSEESNMTKRYQECRCQFRREVENGDMILEILDEIVNDLELRHRPLLYPVDKEVEEDPDQSSSSMVRETINDILARLHIDSSDKWSEPSTEYCFASRFIYFHEKSGTVEVPDAQTTDLACKLHLPHIRRNFEMRAVFELSVIGGRSQRLSVALVNLGQKVKFYKDNTYMGIKPWYETFDAVVRVTNITKYPLQLVVVEVKPPPAKPFAATKEEKEALQEKRLVEGFCKLITSDLMNLDPLGTDQIRVKGILGFSESFRHSYGAVINNSDSNYFWLKGQGVMPILDMTSALPVVPLDAYEVQEEYRLLQRIYHYEIFRTITELDEEPKFIGEEEDQQEELGNSVSEDFSLLSSSDEDMPSERQAQHDLQLFRMVRTYVMVNNNQELPHATVLRQLILAERYMLRLRLKPELYSLHQQVYQSYQKVHKVPGFKQPAMVKHFTVQPIPCEQQSYVLELGPLMWNTLRKFEIKLHFFGPGKLIAAARTAVRIPGLYVDFNVVEAQHLDKKFSFWAEQCKALEYFKQKYRNMFERLMDAEDPKLKHSHSFDLDSLVMHQRDLTPKDRRLIEEYYNSLNPSVYPDHKHHFTLAKVYSGCLSNYSGVDVTLVGFFKPEERFYAKNQLVEDYIYIDVSILVQVGVPAKITNSLCSTAPYGSDSAHPNERRPRVLDKSVSFMHLLGVVGELGVLGFTYVQ</sequence>
<gene>
    <name evidence="1" type="primary">Dana\GF14826</name>
    <name evidence="1" type="synonym">dana_GLEANR_15591</name>
    <name evidence="1" type="ORF">GF14826</name>
</gene>
<dbReference type="STRING" id="7217.A0A0P8XUU1"/>
<dbReference type="GO" id="GO:0005930">
    <property type="term" value="C:axoneme"/>
    <property type="evidence" value="ECO:0007669"/>
    <property type="project" value="TreeGrafter"/>
</dbReference>
<dbReference type="EMBL" id="CH902620">
    <property type="protein sequence ID" value="KPU73088.1"/>
    <property type="molecule type" value="Genomic_DNA"/>
</dbReference>
<evidence type="ECO:0000313" key="1">
    <source>
        <dbReference type="EMBL" id="KPU73088.1"/>
    </source>
</evidence>
<dbReference type="GO" id="GO:0003341">
    <property type="term" value="P:cilium movement"/>
    <property type="evidence" value="ECO:0007669"/>
    <property type="project" value="TreeGrafter"/>
</dbReference>
<dbReference type="InterPro" id="IPR033305">
    <property type="entry name" value="Hydin-like"/>
</dbReference>
<protein>
    <submittedName>
        <fullName evidence="1">Uncharacterized protein, isoform B</fullName>
    </submittedName>
</protein>
<keyword evidence="2" id="KW-1185">Reference proteome</keyword>
<dbReference type="PANTHER" id="PTHR23053:SF0">
    <property type="entry name" value="HYDROCEPHALUS-INDUCING PROTEIN HOMOLOG"/>
    <property type="match status" value="1"/>
</dbReference>
<dbReference type="GO" id="GO:1904158">
    <property type="term" value="P:axonemal central apparatus assembly"/>
    <property type="evidence" value="ECO:0007669"/>
    <property type="project" value="TreeGrafter"/>
</dbReference>
<reference evidence="1 2" key="1">
    <citation type="journal article" date="2007" name="Nature">
        <title>Evolution of genes and genomes on the Drosophila phylogeny.</title>
        <authorList>
            <consortium name="Drosophila 12 Genomes Consortium"/>
            <person name="Clark A.G."/>
            <person name="Eisen M.B."/>
            <person name="Smith D.R."/>
            <person name="Bergman C.M."/>
            <person name="Oliver B."/>
            <person name="Markow T.A."/>
            <person name="Kaufman T.C."/>
            <person name="Kellis M."/>
            <person name="Gelbart W."/>
            <person name="Iyer V.N."/>
            <person name="Pollard D.A."/>
            <person name="Sackton T.B."/>
            <person name="Larracuente A.M."/>
            <person name="Singh N.D."/>
            <person name="Abad J.P."/>
            <person name="Abt D.N."/>
            <person name="Adryan B."/>
            <person name="Aguade M."/>
            <person name="Akashi H."/>
            <person name="Anderson W.W."/>
            <person name="Aquadro C.F."/>
            <person name="Ardell D.H."/>
            <person name="Arguello R."/>
            <person name="Artieri C.G."/>
            <person name="Barbash D.A."/>
            <person name="Barker D."/>
            <person name="Barsanti P."/>
            <person name="Batterham P."/>
            <person name="Batzoglou S."/>
            <person name="Begun D."/>
            <person name="Bhutkar A."/>
            <person name="Blanco E."/>
            <person name="Bosak S.A."/>
            <person name="Bradley R.K."/>
            <person name="Brand A.D."/>
            <person name="Brent M.R."/>
            <person name="Brooks A.N."/>
            <person name="Brown R.H."/>
            <person name="Butlin R.K."/>
            <person name="Caggese C."/>
            <person name="Calvi B.R."/>
            <person name="Bernardo de Carvalho A."/>
            <person name="Caspi A."/>
            <person name="Castrezana S."/>
            <person name="Celniker S.E."/>
            <person name="Chang J.L."/>
            <person name="Chapple C."/>
            <person name="Chatterji S."/>
            <person name="Chinwalla A."/>
            <person name="Civetta A."/>
            <person name="Clifton S.W."/>
            <person name="Comeron J.M."/>
            <person name="Costello J.C."/>
            <person name="Coyne J.A."/>
            <person name="Daub J."/>
            <person name="David R.G."/>
            <person name="Delcher A.L."/>
            <person name="Delehaunty K."/>
            <person name="Do C.B."/>
            <person name="Ebling H."/>
            <person name="Edwards K."/>
            <person name="Eickbush T."/>
            <person name="Evans J.D."/>
            <person name="Filipski A."/>
            <person name="Findeiss S."/>
            <person name="Freyhult E."/>
            <person name="Fulton L."/>
            <person name="Fulton R."/>
            <person name="Garcia A.C."/>
            <person name="Gardiner A."/>
            <person name="Garfield D.A."/>
            <person name="Garvin B.E."/>
            <person name="Gibson G."/>
            <person name="Gilbert D."/>
            <person name="Gnerre S."/>
            <person name="Godfrey J."/>
            <person name="Good R."/>
            <person name="Gotea V."/>
            <person name="Gravely B."/>
            <person name="Greenberg A.J."/>
            <person name="Griffiths-Jones S."/>
            <person name="Gross S."/>
            <person name="Guigo R."/>
            <person name="Gustafson E.A."/>
            <person name="Haerty W."/>
            <person name="Hahn M.W."/>
            <person name="Halligan D.L."/>
            <person name="Halpern A.L."/>
            <person name="Halter G.M."/>
            <person name="Han M.V."/>
            <person name="Heger A."/>
            <person name="Hillier L."/>
            <person name="Hinrichs A.S."/>
            <person name="Holmes I."/>
            <person name="Hoskins R.A."/>
            <person name="Hubisz M.J."/>
            <person name="Hultmark D."/>
            <person name="Huntley M.A."/>
            <person name="Jaffe D.B."/>
            <person name="Jagadeeshan S."/>
            <person name="Jeck W.R."/>
            <person name="Johnson J."/>
            <person name="Jones C.D."/>
            <person name="Jordan W.C."/>
            <person name="Karpen G.H."/>
            <person name="Kataoka E."/>
            <person name="Keightley P.D."/>
            <person name="Kheradpour P."/>
            <person name="Kirkness E.F."/>
            <person name="Koerich L.B."/>
            <person name="Kristiansen K."/>
            <person name="Kudrna D."/>
            <person name="Kulathinal R.J."/>
            <person name="Kumar S."/>
            <person name="Kwok R."/>
            <person name="Lander E."/>
            <person name="Langley C.H."/>
            <person name="Lapoint R."/>
            <person name="Lazzaro B.P."/>
            <person name="Lee S.J."/>
            <person name="Levesque L."/>
            <person name="Li R."/>
            <person name="Lin C.F."/>
            <person name="Lin M.F."/>
            <person name="Lindblad-Toh K."/>
            <person name="Llopart A."/>
            <person name="Long M."/>
            <person name="Low L."/>
            <person name="Lozovsky E."/>
            <person name="Lu J."/>
            <person name="Luo M."/>
            <person name="Machado C.A."/>
            <person name="Makalowski W."/>
            <person name="Marzo M."/>
            <person name="Matsuda M."/>
            <person name="Matzkin L."/>
            <person name="McAllister B."/>
            <person name="McBride C.S."/>
            <person name="McKernan B."/>
            <person name="McKernan K."/>
            <person name="Mendez-Lago M."/>
            <person name="Minx P."/>
            <person name="Mollenhauer M.U."/>
            <person name="Montooth K."/>
            <person name="Mount S.M."/>
            <person name="Mu X."/>
            <person name="Myers E."/>
            <person name="Negre B."/>
            <person name="Newfeld S."/>
            <person name="Nielsen R."/>
            <person name="Noor M.A."/>
            <person name="O'Grady P."/>
            <person name="Pachter L."/>
            <person name="Papaceit M."/>
            <person name="Parisi M.J."/>
            <person name="Parisi M."/>
            <person name="Parts L."/>
            <person name="Pedersen J.S."/>
            <person name="Pesole G."/>
            <person name="Phillippy A.M."/>
            <person name="Ponting C.P."/>
            <person name="Pop M."/>
            <person name="Porcelli D."/>
            <person name="Powell J.R."/>
            <person name="Prohaska S."/>
            <person name="Pruitt K."/>
            <person name="Puig M."/>
            <person name="Quesneville H."/>
            <person name="Ram K.R."/>
            <person name="Rand D."/>
            <person name="Rasmussen M.D."/>
            <person name="Reed L.K."/>
            <person name="Reenan R."/>
            <person name="Reily A."/>
            <person name="Remington K.A."/>
            <person name="Rieger T.T."/>
            <person name="Ritchie M.G."/>
            <person name="Robin C."/>
            <person name="Rogers Y.H."/>
            <person name="Rohde C."/>
            <person name="Rozas J."/>
            <person name="Rubenfield M.J."/>
            <person name="Ruiz A."/>
            <person name="Russo S."/>
            <person name="Salzberg S.L."/>
            <person name="Sanchez-Gracia A."/>
            <person name="Saranga D.J."/>
            <person name="Sato H."/>
            <person name="Schaeffer S.W."/>
            <person name="Schatz M.C."/>
            <person name="Schlenke T."/>
            <person name="Schwartz R."/>
            <person name="Segarra C."/>
            <person name="Singh R.S."/>
            <person name="Sirot L."/>
            <person name="Sirota M."/>
            <person name="Sisneros N.B."/>
            <person name="Smith C.D."/>
            <person name="Smith T.F."/>
            <person name="Spieth J."/>
            <person name="Stage D.E."/>
            <person name="Stark A."/>
            <person name="Stephan W."/>
            <person name="Strausberg R.L."/>
            <person name="Strempel S."/>
            <person name="Sturgill D."/>
            <person name="Sutton G."/>
            <person name="Sutton G.G."/>
            <person name="Tao W."/>
            <person name="Teichmann S."/>
            <person name="Tobari Y.N."/>
            <person name="Tomimura Y."/>
            <person name="Tsolas J.M."/>
            <person name="Valente V.L."/>
            <person name="Venter E."/>
            <person name="Venter J.C."/>
            <person name="Vicario S."/>
            <person name="Vieira F.G."/>
            <person name="Vilella A.J."/>
            <person name="Villasante A."/>
            <person name="Walenz B."/>
            <person name="Wang J."/>
            <person name="Wasserman M."/>
            <person name="Watts T."/>
            <person name="Wilson D."/>
            <person name="Wilson R.K."/>
            <person name="Wing R.A."/>
            <person name="Wolfner M.F."/>
            <person name="Wong A."/>
            <person name="Wong G.K."/>
            <person name="Wu C.I."/>
            <person name="Wu G."/>
            <person name="Yamamoto D."/>
            <person name="Yang H.P."/>
            <person name="Yang S.P."/>
            <person name="Yorke J.A."/>
            <person name="Yoshida K."/>
            <person name="Zdobnov E."/>
            <person name="Zhang P."/>
            <person name="Zhang Y."/>
            <person name="Zimin A.V."/>
            <person name="Baldwin J."/>
            <person name="Abdouelleil A."/>
            <person name="Abdulkadir J."/>
            <person name="Abebe A."/>
            <person name="Abera B."/>
            <person name="Abreu J."/>
            <person name="Acer S.C."/>
            <person name="Aftuck L."/>
            <person name="Alexander A."/>
            <person name="An P."/>
            <person name="Anderson E."/>
            <person name="Anderson S."/>
            <person name="Arachi H."/>
            <person name="Azer M."/>
            <person name="Bachantsang P."/>
            <person name="Barry A."/>
            <person name="Bayul T."/>
            <person name="Berlin A."/>
            <person name="Bessette D."/>
            <person name="Bloom T."/>
            <person name="Blye J."/>
            <person name="Boguslavskiy L."/>
            <person name="Bonnet C."/>
            <person name="Boukhgalter B."/>
            <person name="Bourzgui I."/>
            <person name="Brown A."/>
            <person name="Cahill P."/>
            <person name="Channer S."/>
            <person name="Cheshatsang Y."/>
            <person name="Chuda L."/>
            <person name="Citroen M."/>
            <person name="Collymore A."/>
            <person name="Cooke P."/>
            <person name="Costello M."/>
            <person name="D'Aco K."/>
            <person name="Daza R."/>
            <person name="De Haan G."/>
            <person name="DeGray S."/>
            <person name="DeMaso C."/>
            <person name="Dhargay N."/>
            <person name="Dooley K."/>
            <person name="Dooley E."/>
            <person name="Doricent M."/>
            <person name="Dorje P."/>
            <person name="Dorjee K."/>
            <person name="Dupes A."/>
            <person name="Elong R."/>
            <person name="Falk J."/>
            <person name="Farina A."/>
            <person name="Faro S."/>
            <person name="Ferguson D."/>
            <person name="Fisher S."/>
            <person name="Foley C.D."/>
            <person name="Franke A."/>
            <person name="Friedrich D."/>
            <person name="Gadbois L."/>
            <person name="Gearin G."/>
            <person name="Gearin C.R."/>
            <person name="Giannoukos G."/>
            <person name="Goode T."/>
            <person name="Graham J."/>
            <person name="Grandbois E."/>
            <person name="Grewal S."/>
            <person name="Gyaltsen K."/>
            <person name="Hafez N."/>
            <person name="Hagos B."/>
            <person name="Hall J."/>
            <person name="Henson C."/>
            <person name="Hollinger A."/>
            <person name="Honan T."/>
            <person name="Huard M.D."/>
            <person name="Hughes L."/>
            <person name="Hurhula B."/>
            <person name="Husby M.E."/>
            <person name="Kamat A."/>
            <person name="Kanga B."/>
            <person name="Kashin S."/>
            <person name="Khazanovich D."/>
            <person name="Kisner P."/>
            <person name="Lance K."/>
            <person name="Lara M."/>
            <person name="Lee W."/>
            <person name="Lennon N."/>
            <person name="Letendre F."/>
            <person name="LeVine R."/>
            <person name="Lipovsky A."/>
            <person name="Liu X."/>
            <person name="Liu J."/>
            <person name="Liu S."/>
            <person name="Lokyitsang T."/>
            <person name="Lokyitsang Y."/>
            <person name="Lubonja R."/>
            <person name="Lui A."/>
            <person name="MacDonald P."/>
            <person name="Magnisalis V."/>
            <person name="Maru K."/>
            <person name="Matthews C."/>
            <person name="McCusker W."/>
            <person name="McDonough S."/>
            <person name="Mehta T."/>
            <person name="Meldrim J."/>
            <person name="Meneus L."/>
            <person name="Mihai O."/>
            <person name="Mihalev A."/>
            <person name="Mihova T."/>
            <person name="Mittelman R."/>
            <person name="Mlenga V."/>
            <person name="Montmayeur A."/>
            <person name="Mulrain L."/>
            <person name="Navidi A."/>
            <person name="Naylor J."/>
            <person name="Negash T."/>
            <person name="Nguyen T."/>
            <person name="Nguyen N."/>
            <person name="Nicol R."/>
            <person name="Norbu C."/>
            <person name="Norbu N."/>
            <person name="Novod N."/>
            <person name="O'Neill B."/>
            <person name="Osman S."/>
            <person name="Markiewicz E."/>
            <person name="Oyono O.L."/>
            <person name="Patti C."/>
            <person name="Phunkhang P."/>
            <person name="Pierre F."/>
            <person name="Priest M."/>
            <person name="Raghuraman S."/>
            <person name="Rege F."/>
            <person name="Reyes R."/>
            <person name="Rise C."/>
            <person name="Rogov P."/>
            <person name="Ross K."/>
            <person name="Ryan E."/>
            <person name="Settipalli S."/>
            <person name="Shea T."/>
            <person name="Sherpa N."/>
            <person name="Shi L."/>
            <person name="Shih D."/>
            <person name="Sparrow T."/>
            <person name="Spaulding J."/>
            <person name="Stalker J."/>
            <person name="Stange-Thomann N."/>
            <person name="Stavropoulos S."/>
            <person name="Stone C."/>
            <person name="Strader C."/>
            <person name="Tesfaye S."/>
            <person name="Thomson T."/>
            <person name="Thoulutsang Y."/>
            <person name="Thoulutsang D."/>
            <person name="Topham K."/>
            <person name="Topping I."/>
            <person name="Tsamla T."/>
            <person name="Vassiliev H."/>
            <person name="Vo A."/>
            <person name="Wangchuk T."/>
            <person name="Wangdi T."/>
            <person name="Weiand M."/>
            <person name="Wilkinson J."/>
            <person name="Wilson A."/>
            <person name="Yadav S."/>
            <person name="Young G."/>
            <person name="Yu Q."/>
            <person name="Zembek L."/>
            <person name="Zhong D."/>
            <person name="Zimmer A."/>
            <person name="Zwirko Z."/>
            <person name="Jaffe D.B."/>
            <person name="Alvarez P."/>
            <person name="Brockman W."/>
            <person name="Butler J."/>
            <person name="Chin C."/>
            <person name="Gnerre S."/>
            <person name="Grabherr M."/>
            <person name="Kleber M."/>
            <person name="Mauceli E."/>
            <person name="MacCallum I."/>
        </authorList>
    </citation>
    <scope>NUCLEOTIDE SEQUENCE [LARGE SCALE GENOMIC DNA]</scope>
    <source>
        <strain evidence="2">Tucson 14024-0371.13</strain>
    </source>
</reference>
<dbReference type="PANTHER" id="PTHR23053">
    <property type="entry name" value="DLEC1 DELETED IN LUNG AND ESOPHAGEAL CANCER 1"/>
    <property type="match status" value="1"/>
</dbReference>
<accession>A0A0P8XUU1</accession>
<dbReference type="InterPro" id="IPR013783">
    <property type="entry name" value="Ig-like_fold"/>
</dbReference>
<dbReference type="InParanoid" id="A0A0P8XUU1"/>
<name>A0A0P8XUU1_DROAN</name>
<proteinExistence type="predicted"/>
<dbReference type="OrthoDB" id="8014496at2759"/>
<dbReference type="Proteomes" id="UP000007801">
    <property type="component" value="Unassembled WGS sequence"/>
</dbReference>
<evidence type="ECO:0000313" key="2">
    <source>
        <dbReference type="Proteomes" id="UP000007801"/>
    </source>
</evidence>
<dbReference type="Gene3D" id="2.60.40.10">
    <property type="entry name" value="Immunoglobulins"/>
    <property type="match status" value="1"/>
</dbReference>